<dbReference type="GO" id="GO:0009425">
    <property type="term" value="C:bacterial-type flagellum basal body"/>
    <property type="evidence" value="ECO:0007669"/>
    <property type="project" value="InterPro"/>
</dbReference>
<keyword evidence="4" id="KW-1003">Cell membrane</keyword>
<evidence type="ECO:0000256" key="8">
    <source>
        <dbReference type="ARBA" id="ARBA00022989"/>
    </source>
</evidence>
<keyword evidence="9 10" id="KW-0472">Membrane</keyword>
<evidence type="ECO:0000256" key="4">
    <source>
        <dbReference type="ARBA" id="ARBA00022475"/>
    </source>
</evidence>
<comment type="function">
    <text evidence="1 10">Controls the rotational direction of flagella during chemotaxis.</text>
</comment>
<keyword evidence="6" id="KW-0812">Transmembrane</keyword>
<name>A0A432WJK2_9GAMM</name>
<accession>A0A432WJK2</accession>
<dbReference type="PANTHER" id="PTHR35091:SF5">
    <property type="entry name" value="FLAGELLAR PROTEIN FLIL"/>
    <property type="match status" value="1"/>
</dbReference>
<comment type="subcellular location">
    <subcellularLocation>
        <location evidence="10">Cell inner membrane</location>
    </subcellularLocation>
    <subcellularLocation>
        <location evidence="2">Cell membrane</location>
        <topology evidence="2">Single-pass membrane protein</topology>
    </subcellularLocation>
</comment>
<evidence type="ECO:0000256" key="9">
    <source>
        <dbReference type="ARBA" id="ARBA00023136"/>
    </source>
</evidence>
<gene>
    <name evidence="12" type="ORF">CWE14_05605</name>
</gene>
<dbReference type="PANTHER" id="PTHR35091">
    <property type="entry name" value="FLAGELLAR PROTEIN FLIL"/>
    <property type="match status" value="1"/>
</dbReference>
<sequence>MQFAVLMNTKFWLSSMAALMLLVSPASFGNEEPRRVMYFPFDPDITTNFIKLDETRHLGYIRVAIEAAVSNPVDLGIVEHHAPLLRSAFVEIFGAAQEGKVRSMTGREELRQECITTARELLERETGRPVIENLLFTTYMYQ</sequence>
<dbReference type="RefSeq" id="WP_126798489.1">
    <property type="nucleotide sequence ID" value="NZ_PIPO01000002.1"/>
</dbReference>
<evidence type="ECO:0000256" key="1">
    <source>
        <dbReference type="ARBA" id="ARBA00002254"/>
    </source>
</evidence>
<keyword evidence="12" id="KW-0966">Cell projection</keyword>
<evidence type="ECO:0000256" key="6">
    <source>
        <dbReference type="ARBA" id="ARBA00022692"/>
    </source>
</evidence>
<feature type="chain" id="PRO_5019099258" description="Flagellar protein FliL" evidence="11">
    <location>
        <begin position="30"/>
        <end position="142"/>
    </location>
</feature>
<comment type="caution">
    <text evidence="12">The sequence shown here is derived from an EMBL/GenBank/DDBJ whole genome shotgun (WGS) entry which is preliminary data.</text>
</comment>
<dbReference type="AlphaFoldDB" id="A0A432WJK2"/>
<evidence type="ECO:0000313" key="13">
    <source>
        <dbReference type="Proteomes" id="UP000287823"/>
    </source>
</evidence>
<dbReference type="Proteomes" id="UP000287823">
    <property type="component" value="Unassembled WGS sequence"/>
</dbReference>
<keyword evidence="12" id="KW-0969">Cilium</keyword>
<protein>
    <recommendedName>
        <fullName evidence="10">Flagellar protein FliL</fullName>
    </recommendedName>
</protein>
<dbReference type="InterPro" id="IPR005503">
    <property type="entry name" value="FliL"/>
</dbReference>
<dbReference type="GO" id="GO:0005886">
    <property type="term" value="C:plasma membrane"/>
    <property type="evidence" value="ECO:0007669"/>
    <property type="project" value="UniProtKB-SubCell"/>
</dbReference>
<evidence type="ECO:0000256" key="2">
    <source>
        <dbReference type="ARBA" id="ARBA00004162"/>
    </source>
</evidence>
<proteinExistence type="inferred from homology"/>
<comment type="similarity">
    <text evidence="3 10">Belongs to the FliL family.</text>
</comment>
<dbReference type="Pfam" id="PF03748">
    <property type="entry name" value="FliL"/>
    <property type="match status" value="1"/>
</dbReference>
<dbReference type="GO" id="GO:0006935">
    <property type="term" value="P:chemotaxis"/>
    <property type="evidence" value="ECO:0007669"/>
    <property type="project" value="UniProtKB-KW"/>
</dbReference>
<evidence type="ECO:0000256" key="11">
    <source>
        <dbReference type="SAM" id="SignalP"/>
    </source>
</evidence>
<reference evidence="12 13" key="1">
    <citation type="journal article" date="2011" name="Front. Microbiol.">
        <title>Genomic signatures of strain selection and enhancement in Bacillus atrophaeus var. globigii, a historical biowarfare simulant.</title>
        <authorList>
            <person name="Gibbons H.S."/>
            <person name="Broomall S.M."/>
            <person name="McNew L.A."/>
            <person name="Daligault H."/>
            <person name="Chapman C."/>
            <person name="Bruce D."/>
            <person name="Karavis M."/>
            <person name="Krepps M."/>
            <person name="McGregor P.A."/>
            <person name="Hong C."/>
            <person name="Park K.H."/>
            <person name="Akmal A."/>
            <person name="Feldman A."/>
            <person name="Lin J.S."/>
            <person name="Chang W.E."/>
            <person name="Higgs B.W."/>
            <person name="Demirev P."/>
            <person name="Lindquist J."/>
            <person name="Liem A."/>
            <person name="Fochler E."/>
            <person name="Read T.D."/>
            <person name="Tapia R."/>
            <person name="Johnson S."/>
            <person name="Bishop-Lilly K.A."/>
            <person name="Detter C."/>
            <person name="Han C."/>
            <person name="Sozhamannan S."/>
            <person name="Rosenzweig C.N."/>
            <person name="Skowronski E.W."/>
        </authorList>
    </citation>
    <scope>NUCLEOTIDE SEQUENCE [LARGE SCALE GENOMIC DNA]</scope>
    <source>
        <strain evidence="12 13">Y4G10-17</strain>
    </source>
</reference>
<keyword evidence="12" id="KW-0282">Flagellum</keyword>
<keyword evidence="5 10" id="KW-0145">Chemotaxis</keyword>
<keyword evidence="8" id="KW-1133">Transmembrane helix</keyword>
<organism evidence="12 13">
    <name type="scientific">Aliidiomarina soli</name>
    <dbReference type="NCBI Taxonomy" id="1928574"/>
    <lineage>
        <taxon>Bacteria</taxon>
        <taxon>Pseudomonadati</taxon>
        <taxon>Pseudomonadota</taxon>
        <taxon>Gammaproteobacteria</taxon>
        <taxon>Alteromonadales</taxon>
        <taxon>Idiomarinaceae</taxon>
        <taxon>Aliidiomarina</taxon>
    </lineage>
</organism>
<dbReference type="EMBL" id="PIPO01000002">
    <property type="protein sequence ID" value="RUO33928.1"/>
    <property type="molecule type" value="Genomic_DNA"/>
</dbReference>
<keyword evidence="11" id="KW-0732">Signal</keyword>
<evidence type="ECO:0000256" key="7">
    <source>
        <dbReference type="ARBA" id="ARBA00022779"/>
    </source>
</evidence>
<keyword evidence="7 10" id="KW-0283">Flagellar rotation</keyword>
<keyword evidence="10" id="KW-0997">Cell inner membrane</keyword>
<evidence type="ECO:0000256" key="5">
    <source>
        <dbReference type="ARBA" id="ARBA00022500"/>
    </source>
</evidence>
<dbReference type="GO" id="GO:0071978">
    <property type="term" value="P:bacterial-type flagellum-dependent swarming motility"/>
    <property type="evidence" value="ECO:0007669"/>
    <property type="project" value="TreeGrafter"/>
</dbReference>
<feature type="signal peptide" evidence="11">
    <location>
        <begin position="1"/>
        <end position="29"/>
    </location>
</feature>
<evidence type="ECO:0000256" key="3">
    <source>
        <dbReference type="ARBA" id="ARBA00008281"/>
    </source>
</evidence>
<evidence type="ECO:0000256" key="10">
    <source>
        <dbReference type="RuleBase" id="RU364125"/>
    </source>
</evidence>
<keyword evidence="13" id="KW-1185">Reference proteome</keyword>
<evidence type="ECO:0000313" key="12">
    <source>
        <dbReference type="EMBL" id="RUO33928.1"/>
    </source>
</evidence>